<reference evidence="4" key="1">
    <citation type="submission" date="2006-10" db="EMBL/GenBank/DDBJ databases">
        <authorList>
            <person name="Amadeo P."/>
            <person name="Zhao Q."/>
            <person name="Wortman J."/>
            <person name="Fraser-Liggett C."/>
            <person name="Carlton J."/>
        </authorList>
    </citation>
    <scope>NUCLEOTIDE SEQUENCE</scope>
    <source>
        <strain evidence="4">G3</strain>
    </source>
</reference>
<gene>
    <name evidence="4" type="ORF">TVAG_457040</name>
</gene>
<feature type="domain" description="Myb-like" evidence="2">
    <location>
        <begin position="94"/>
        <end position="144"/>
    </location>
</feature>
<dbReference type="EMBL" id="DS113186">
    <property type="protein sequence ID" value="EAY22069.1"/>
    <property type="molecule type" value="Genomic_DNA"/>
</dbReference>
<dbReference type="KEGG" id="tva:5467622"/>
<dbReference type="PROSITE" id="PS50090">
    <property type="entry name" value="MYB_LIKE"/>
    <property type="match status" value="1"/>
</dbReference>
<evidence type="ECO:0000313" key="5">
    <source>
        <dbReference type="Proteomes" id="UP000001542"/>
    </source>
</evidence>
<keyword evidence="5" id="KW-1185">Reference proteome</keyword>
<dbReference type="VEuPathDB" id="TrichDB:TVAGG3_0263590"/>
<dbReference type="SMART" id="SM00717">
    <property type="entry name" value="SANT"/>
    <property type="match status" value="1"/>
</dbReference>
<dbReference type="InterPro" id="IPR017930">
    <property type="entry name" value="Myb_dom"/>
</dbReference>
<evidence type="ECO:0000256" key="1">
    <source>
        <dbReference type="SAM" id="MobiDB-lite"/>
    </source>
</evidence>
<organism evidence="4 5">
    <name type="scientific">Trichomonas vaginalis (strain ATCC PRA-98 / G3)</name>
    <dbReference type="NCBI Taxonomy" id="412133"/>
    <lineage>
        <taxon>Eukaryota</taxon>
        <taxon>Metamonada</taxon>
        <taxon>Parabasalia</taxon>
        <taxon>Trichomonadida</taxon>
        <taxon>Trichomonadidae</taxon>
        <taxon>Trichomonas</taxon>
    </lineage>
</organism>
<dbReference type="AlphaFoldDB" id="A2DC28"/>
<evidence type="ECO:0000259" key="2">
    <source>
        <dbReference type="PROSITE" id="PS50090"/>
    </source>
</evidence>
<dbReference type="OrthoDB" id="608866at2759"/>
<dbReference type="InterPro" id="IPR009057">
    <property type="entry name" value="Homeodomain-like_sf"/>
</dbReference>
<feature type="domain" description="HTH myb-type" evidence="3">
    <location>
        <begin position="94"/>
        <end position="148"/>
    </location>
</feature>
<feature type="region of interest" description="Disordered" evidence="1">
    <location>
        <begin position="69"/>
        <end position="92"/>
    </location>
</feature>
<dbReference type="GO" id="GO:0003677">
    <property type="term" value="F:DNA binding"/>
    <property type="evidence" value="ECO:0007669"/>
    <property type="project" value="UniProtKB-KW"/>
</dbReference>
<dbReference type="InParanoid" id="A2DC28"/>
<proteinExistence type="predicted"/>
<evidence type="ECO:0000259" key="3">
    <source>
        <dbReference type="PROSITE" id="PS51294"/>
    </source>
</evidence>
<dbReference type="RefSeq" id="XP_001583055.1">
    <property type="nucleotide sequence ID" value="XM_001583005.1"/>
</dbReference>
<dbReference type="InterPro" id="IPR001005">
    <property type="entry name" value="SANT/Myb"/>
</dbReference>
<keyword evidence="4" id="KW-0238">DNA-binding</keyword>
<accession>A2DC28</accession>
<reference evidence="4" key="2">
    <citation type="journal article" date="2007" name="Science">
        <title>Draft genome sequence of the sexually transmitted pathogen Trichomonas vaginalis.</title>
        <authorList>
            <person name="Carlton J.M."/>
            <person name="Hirt R.P."/>
            <person name="Silva J.C."/>
            <person name="Delcher A.L."/>
            <person name="Schatz M."/>
            <person name="Zhao Q."/>
            <person name="Wortman J.R."/>
            <person name="Bidwell S.L."/>
            <person name="Alsmark U.C.M."/>
            <person name="Besteiro S."/>
            <person name="Sicheritz-Ponten T."/>
            <person name="Noel C.J."/>
            <person name="Dacks J.B."/>
            <person name="Foster P.G."/>
            <person name="Simillion C."/>
            <person name="Van de Peer Y."/>
            <person name="Miranda-Saavedra D."/>
            <person name="Barton G.J."/>
            <person name="Westrop G.D."/>
            <person name="Mueller S."/>
            <person name="Dessi D."/>
            <person name="Fiori P.L."/>
            <person name="Ren Q."/>
            <person name="Paulsen I."/>
            <person name="Zhang H."/>
            <person name="Bastida-Corcuera F.D."/>
            <person name="Simoes-Barbosa A."/>
            <person name="Brown M.T."/>
            <person name="Hayes R.D."/>
            <person name="Mukherjee M."/>
            <person name="Okumura C.Y."/>
            <person name="Schneider R."/>
            <person name="Smith A.J."/>
            <person name="Vanacova S."/>
            <person name="Villalvazo M."/>
            <person name="Haas B.J."/>
            <person name="Pertea M."/>
            <person name="Feldblyum T.V."/>
            <person name="Utterback T.R."/>
            <person name="Shu C.L."/>
            <person name="Osoegawa K."/>
            <person name="de Jong P.J."/>
            <person name="Hrdy I."/>
            <person name="Horvathova L."/>
            <person name="Zubacova Z."/>
            <person name="Dolezal P."/>
            <person name="Malik S.B."/>
            <person name="Logsdon J.M. Jr."/>
            <person name="Henze K."/>
            <person name="Gupta A."/>
            <person name="Wang C.C."/>
            <person name="Dunne R.L."/>
            <person name="Upcroft J.A."/>
            <person name="Upcroft P."/>
            <person name="White O."/>
            <person name="Salzberg S.L."/>
            <person name="Tang P."/>
            <person name="Chiu C.-H."/>
            <person name="Lee Y.-S."/>
            <person name="Embley T.M."/>
            <person name="Coombs G.H."/>
            <person name="Mottram J.C."/>
            <person name="Tachezy J."/>
            <person name="Fraser-Liggett C.M."/>
            <person name="Johnson P.J."/>
        </authorList>
    </citation>
    <scope>NUCLEOTIDE SEQUENCE [LARGE SCALE GENOMIC DNA]</scope>
    <source>
        <strain evidence="4">G3</strain>
    </source>
</reference>
<dbReference type="VEuPathDB" id="TrichDB:TVAG_457040"/>
<name>A2DC28_TRIV3</name>
<evidence type="ECO:0000313" key="4">
    <source>
        <dbReference type="EMBL" id="EAY22069.1"/>
    </source>
</evidence>
<dbReference type="PANTHER" id="PTHR46993">
    <property type="entry name" value="MYB TRANSCRIPTION FACTOR"/>
    <property type="match status" value="1"/>
</dbReference>
<feature type="compositionally biased region" description="Polar residues" evidence="1">
    <location>
        <begin position="165"/>
        <end position="185"/>
    </location>
</feature>
<dbReference type="PROSITE" id="PS51294">
    <property type="entry name" value="HTH_MYB"/>
    <property type="match status" value="1"/>
</dbReference>
<dbReference type="PANTHER" id="PTHR46993:SF4">
    <property type="entry name" value="MYB-LIKE HTH TRANSCRIPTIONAL REGULATOR FAMILY PROTEIN"/>
    <property type="match status" value="1"/>
</dbReference>
<protein>
    <submittedName>
        <fullName evidence="4">Myb-like DNA-binding domain containing protein</fullName>
    </submittedName>
</protein>
<feature type="region of interest" description="Disordered" evidence="1">
    <location>
        <begin position="152"/>
        <end position="185"/>
    </location>
</feature>
<dbReference type="CDD" id="cd11660">
    <property type="entry name" value="SANT_TRF"/>
    <property type="match status" value="1"/>
</dbReference>
<dbReference type="SUPFAM" id="SSF46689">
    <property type="entry name" value="Homeodomain-like"/>
    <property type="match status" value="1"/>
</dbReference>
<dbReference type="Pfam" id="PF00249">
    <property type="entry name" value="Myb_DNA-binding"/>
    <property type="match status" value="1"/>
</dbReference>
<dbReference type="Gene3D" id="1.10.10.60">
    <property type="entry name" value="Homeodomain-like"/>
    <property type="match status" value="1"/>
</dbReference>
<sequence length="185" mass="20811">MIEVTIAVAEFCSNLSKLTLNYSDILEMYADVVASSLELSENSDEIIDTAPPFKPIELSDSSDEEIIIPKKYSKKANSENESPKRASTRKSVIPWTSEEEEALIRGIKKYGLGMWSKIHDKYSDIFSVNGRTTTGLSRKWSRLKSQPEYQDLANNLPTKSKKSSKTVQGQNSISTYFPTNEDSKK</sequence>
<dbReference type="Proteomes" id="UP000001542">
    <property type="component" value="Unassembled WGS sequence"/>
</dbReference>